<name>A0AA39E3C1_VITRO</name>
<reference evidence="1 2" key="1">
    <citation type="journal article" date="2023" name="BMC Biotechnol.">
        <title>Vitis rotundifolia cv Carlos genome sequencing.</title>
        <authorList>
            <person name="Huff M."/>
            <person name="Hulse-Kemp A."/>
            <person name="Scheffler B."/>
            <person name="Youngblood R."/>
            <person name="Simpson S."/>
            <person name="Babiker E."/>
            <person name="Staton M."/>
        </authorList>
    </citation>
    <scope>NUCLEOTIDE SEQUENCE [LARGE SCALE GENOMIC DNA]</scope>
    <source>
        <tissue evidence="1">Leaf</tissue>
    </source>
</reference>
<evidence type="ECO:0000313" key="1">
    <source>
        <dbReference type="EMBL" id="KAJ9706823.1"/>
    </source>
</evidence>
<gene>
    <name evidence="1" type="ORF">PVL29_002010</name>
</gene>
<dbReference type="SUPFAM" id="SSF141571">
    <property type="entry name" value="Pentapeptide repeat-like"/>
    <property type="match status" value="1"/>
</dbReference>
<dbReference type="Pfam" id="PF00805">
    <property type="entry name" value="Pentapeptide"/>
    <property type="match status" value="1"/>
</dbReference>
<dbReference type="AlphaFoldDB" id="A0AA39E3C1"/>
<dbReference type="InterPro" id="IPR001646">
    <property type="entry name" value="5peptide_repeat"/>
</dbReference>
<dbReference type="Proteomes" id="UP001168098">
    <property type="component" value="Unassembled WGS sequence"/>
</dbReference>
<evidence type="ECO:0000313" key="2">
    <source>
        <dbReference type="Proteomes" id="UP001168098"/>
    </source>
</evidence>
<organism evidence="1 2">
    <name type="scientific">Vitis rotundifolia</name>
    <name type="common">Muscadine grape</name>
    <dbReference type="NCBI Taxonomy" id="103349"/>
    <lineage>
        <taxon>Eukaryota</taxon>
        <taxon>Viridiplantae</taxon>
        <taxon>Streptophyta</taxon>
        <taxon>Embryophyta</taxon>
        <taxon>Tracheophyta</taxon>
        <taxon>Spermatophyta</taxon>
        <taxon>Magnoliopsida</taxon>
        <taxon>eudicotyledons</taxon>
        <taxon>Gunneridae</taxon>
        <taxon>Pentapetalae</taxon>
        <taxon>rosids</taxon>
        <taxon>Vitales</taxon>
        <taxon>Vitaceae</taxon>
        <taxon>Viteae</taxon>
        <taxon>Vitis</taxon>
    </lineage>
</organism>
<evidence type="ECO:0008006" key="3">
    <source>
        <dbReference type="Google" id="ProtNLM"/>
    </source>
</evidence>
<dbReference type="EMBL" id="JARBHA010000002">
    <property type="protein sequence ID" value="KAJ9706823.1"/>
    <property type="molecule type" value="Genomic_DNA"/>
</dbReference>
<dbReference type="PANTHER" id="PTHR47121:SF2">
    <property type="entry name" value="THYLAKOID LUMENAL PROTEIN TL20.3, CHLOROPLASTIC"/>
    <property type="match status" value="1"/>
</dbReference>
<accession>A0AA39E3C1</accession>
<keyword evidence="2" id="KW-1185">Reference proteome</keyword>
<proteinExistence type="predicted"/>
<protein>
    <recommendedName>
        <fullName evidence="3">Thylakoid lumenal protein TL20.3, chloroplastic</fullName>
    </recommendedName>
</protein>
<dbReference type="InterPro" id="IPR053285">
    <property type="entry name" value="Thylakoid_lumenal_pentapeptide"/>
</dbReference>
<dbReference type="PANTHER" id="PTHR47121">
    <property type="entry name" value="THYLAKOID LUMENAL PROTEIN TL20.3, CHLOROPLASTIC"/>
    <property type="match status" value="1"/>
</dbReference>
<comment type="caution">
    <text evidence="1">The sequence shown here is derived from an EMBL/GenBank/DDBJ whole genome shotgun (WGS) entry which is preliminary data.</text>
</comment>
<dbReference type="Gene3D" id="2.160.20.80">
    <property type="entry name" value="E3 ubiquitin-protein ligase SopA"/>
    <property type="match status" value="1"/>
</dbReference>
<sequence>MALSSVSPLYISKSPNHLRSLSKPFTVVCRIELPRENYWRANADSKKWQRLVSTALAAAVVTLSPVMPAVADLNKYEVETRGEFGIGSAAQFGSADLRKAVHVNENFRRANFTSADMRESDFSGSTFNGAYLEKAVAYKASFTALSSCCHAHLQPPLVDRSQNNWLDEWSASLWKITNNTNLLSFILHENIRKCRCVLFQRMFLWFPYKRTTVYSKMYLSTKLGDGTTVCLDVDSSGDIVTNPCKCLSRDDMCDPGSQWFKIANSTDISSKPILRLAPTWISYLNDGLHQREDE</sequence>